<dbReference type="OrthoDB" id="5954964at2"/>
<proteinExistence type="predicted"/>
<sequence>MKPVDVELHDALLESASVDYAKKSVSLAVAYYPEAVSSSKRVRANIIFSGVERMSGITDFLELANNRFAGNISHWHPAVGVGTTYIYLTGGLFAVTAKSVKFRVEA</sequence>
<dbReference type="EMBL" id="FOVF01000061">
    <property type="protein sequence ID" value="SFN71961.1"/>
    <property type="molecule type" value="Genomic_DNA"/>
</dbReference>
<dbReference type="Proteomes" id="UP000198575">
    <property type="component" value="Unassembled WGS sequence"/>
</dbReference>
<gene>
    <name evidence="1" type="ORF">SAMN05216289_1616</name>
</gene>
<reference evidence="1 2" key="1">
    <citation type="submission" date="2016-10" db="EMBL/GenBank/DDBJ databases">
        <authorList>
            <person name="de Groot N.N."/>
        </authorList>
    </citation>
    <scope>NUCLEOTIDE SEQUENCE [LARGE SCALE GENOMIC DNA]</scope>
    <source>
        <strain evidence="1 2">CGMCC 1.7659</strain>
    </source>
</reference>
<protein>
    <submittedName>
        <fullName evidence="1">Uncharacterized protein</fullName>
    </submittedName>
</protein>
<evidence type="ECO:0000313" key="2">
    <source>
        <dbReference type="Proteomes" id="UP000198575"/>
    </source>
</evidence>
<dbReference type="AlphaFoldDB" id="A0A1I5BBN7"/>
<evidence type="ECO:0000313" key="1">
    <source>
        <dbReference type="EMBL" id="SFN71961.1"/>
    </source>
</evidence>
<name>A0A1I5BBN7_9GAMM</name>
<dbReference type="RefSeq" id="WP_092411105.1">
    <property type="nucleotide sequence ID" value="NZ_FOVF01000061.1"/>
</dbReference>
<keyword evidence="2" id="KW-1185">Reference proteome</keyword>
<organism evidence="1 2">
    <name type="scientific">Dokdonella immobilis</name>
    <dbReference type="NCBI Taxonomy" id="578942"/>
    <lineage>
        <taxon>Bacteria</taxon>
        <taxon>Pseudomonadati</taxon>
        <taxon>Pseudomonadota</taxon>
        <taxon>Gammaproteobacteria</taxon>
        <taxon>Lysobacterales</taxon>
        <taxon>Rhodanobacteraceae</taxon>
        <taxon>Dokdonella</taxon>
    </lineage>
</organism>
<accession>A0A1I5BBN7</accession>